<dbReference type="Pfam" id="PF13177">
    <property type="entry name" value="DNA_pol3_delta2"/>
    <property type="match status" value="1"/>
</dbReference>
<dbReference type="InterPro" id="IPR027417">
    <property type="entry name" value="P-loop_NTPase"/>
</dbReference>
<sequence length="311" mass="34099">MLYQTVRPKTLDDFIGNKSAIAALKKAVKADSANRAHCYLFKGPSGCGKTTLARIMAAEFGCKDFDIVEKNAASERGIDMARDLQRYAEAAPFSGGGRAVILDEVAALTKDAQNALLKTFEDIPEFAYYFLCTTNPNKLLETIRTRCEHIEVNKLGDEEIIDLLIEAINTTKMNSPGDTVIEAIVDNAEGCPRIALVLLEKQEGLLLKDAIKAVQSFTTQEKGVLDLCKQIVAGGTWKQITATYNKLGLADRDPEKVRRSILGYLRSCLLRSKGSEAEKFASMIEELTDHTYDSGEAGLVCMLFRASRTGA</sequence>
<feature type="domain" description="AAA+ ATPase" evidence="1">
    <location>
        <begin position="35"/>
        <end position="156"/>
    </location>
</feature>
<organism evidence="2">
    <name type="scientific">marine sediment metagenome</name>
    <dbReference type="NCBI Taxonomy" id="412755"/>
    <lineage>
        <taxon>unclassified sequences</taxon>
        <taxon>metagenomes</taxon>
        <taxon>ecological metagenomes</taxon>
    </lineage>
</organism>
<dbReference type="SMART" id="SM00382">
    <property type="entry name" value="AAA"/>
    <property type="match status" value="1"/>
</dbReference>
<name>A0A0F9U8V8_9ZZZZ</name>
<dbReference type="PANTHER" id="PTHR11669">
    <property type="entry name" value="REPLICATION FACTOR C / DNA POLYMERASE III GAMMA-TAU SUBUNIT"/>
    <property type="match status" value="1"/>
</dbReference>
<comment type="caution">
    <text evidence="2">The sequence shown here is derived from an EMBL/GenBank/DDBJ whole genome shotgun (WGS) entry which is preliminary data.</text>
</comment>
<dbReference type="PANTHER" id="PTHR11669:SF0">
    <property type="entry name" value="PROTEIN STICHEL-LIKE 2"/>
    <property type="match status" value="1"/>
</dbReference>
<dbReference type="EMBL" id="LAZR01000116">
    <property type="protein sequence ID" value="KKN89665.1"/>
    <property type="molecule type" value="Genomic_DNA"/>
</dbReference>
<dbReference type="InterPro" id="IPR003593">
    <property type="entry name" value="AAA+_ATPase"/>
</dbReference>
<protein>
    <recommendedName>
        <fullName evidence="1">AAA+ ATPase domain-containing protein</fullName>
    </recommendedName>
</protein>
<reference evidence="2" key="1">
    <citation type="journal article" date="2015" name="Nature">
        <title>Complex archaea that bridge the gap between prokaryotes and eukaryotes.</title>
        <authorList>
            <person name="Spang A."/>
            <person name="Saw J.H."/>
            <person name="Jorgensen S.L."/>
            <person name="Zaremba-Niedzwiedzka K."/>
            <person name="Martijn J."/>
            <person name="Lind A.E."/>
            <person name="van Eijk R."/>
            <person name="Schleper C."/>
            <person name="Guy L."/>
            <person name="Ettema T.J."/>
        </authorList>
    </citation>
    <scope>NUCLEOTIDE SEQUENCE</scope>
</reference>
<accession>A0A0F9U8V8</accession>
<evidence type="ECO:0000313" key="2">
    <source>
        <dbReference type="EMBL" id="KKN89665.1"/>
    </source>
</evidence>
<proteinExistence type="predicted"/>
<gene>
    <name evidence="2" type="ORF">LCGC14_0235110</name>
</gene>
<dbReference type="AlphaFoldDB" id="A0A0F9U8V8"/>
<dbReference type="CDD" id="cd00009">
    <property type="entry name" value="AAA"/>
    <property type="match status" value="1"/>
</dbReference>
<dbReference type="SUPFAM" id="SSF52540">
    <property type="entry name" value="P-loop containing nucleoside triphosphate hydrolases"/>
    <property type="match status" value="1"/>
</dbReference>
<dbReference type="Gene3D" id="3.40.50.300">
    <property type="entry name" value="P-loop containing nucleotide triphosphate hydrolases"/>
    <property type="match status" value="1"/>
</dbReference>
<dbReference type="InterPro" id="IPR050238">
    <property type="entry name" value="DNA_Rep/Repair_Clamp_Loader"/>
</dbReference>
<dbReference type="GO" id="GO:0006261">
    <property type="term" value="P:DNA-templated DNA replication"/>
    <property type="evidence" value="ECO:0007669"/>
    <property type="project" value="TreeGrafter"/>
</dbReference>
<evidence type="ECO:0000259" key="1">
    <source>
        <dbReference type="SMART" id="SM00382"/>
    </source>
</evidence>